<keyword evidence="1" id="KW-0812">Transmembrane</keyword>
<organism evidence="2 3">
    <name type="scientific">Meganyctiphanes norvegica</name>
    <name type="common">Northern krill</name>
    <name type="synonym">Thysanopoda norvegica</name>
    <dbReference type="NCBI Taxonomy" id="48144"/>
    <lineage>
        <taxon>Eukaryota</taxon>
        <taxon>Metazoa</taxon>
        <taxon>Ecdysozoa</taxon>
        <taxon>Arthropoda</taxon>
        <taxon>Crustacea</taxon>
        <taxon>Multicrustacea</taxon>
        <taxon>Malacostraca</taxon>
        <taxon>Eumalacostraca</taxon>
        <taxon>Eucarida</taxon>
        <taxon>Euphausiacea</taxon>
        <taxon>Euphausiidae</taxon>
        <taxon>Meganyctiphanes</taxon>
    </lineage>
</organism>
<evidence type="ECO:0000256" key="1">
    <source>
        <dbReference type="SAM" id="Phobius"/>
    </source>
</evidence>
<sequence>MAFNMWKKLASENMFALLHSLKSILSGDWVQNMALGINMILMFFVMDAINYKYWSVQDILSREYTTSNLSEFSKKHYIFLYLHIFLPCLFGVNIKSFLILFLFHKKK</sequence>
<keyword evidence="1" id="KW-1133">Transmembrane helix</keyword>
<evidence type="ECO:0000313" key="2">
    <source>
        <dbReference type="EMBL" id="CAL4080653.1"/>
    </source>
</evidence>
<gene>
    <name evidence="2" type="ORF">MNOR_LOCUS11347</name>
</gene>
<dbReference type="Proteomes" id="UP001497623">
    <property type="component" value="Unassembled WGS sequence"/>
</dbReference>
<name>A0AAV2QDX9_MEGNR</name>
<protein>
    <submittedName>
        <fullName evidence="2">Uncharacterized protein</fullName>
    </submittedName>
</protein>
<dbReference type="AlphaFoldDB" id="A0AAV2QDX9"/>
<dbReference type="EMBL" id="CAXKWB010005939">
    <property type="protein sequence ID" value="CAL4080653.1"/>
    <property type="molecule type" value="Genomic_DNA"/>
</dbReference>
<feature type="transmembrane region" description="Helical" evidence="1">
    <location>
        <begin position="78"/>
        <end position="103"/>
    </location>
</feature>
<proteinExistence type="predicted"/>
<comment type="caution">
    <text evidence="2">The sequence shown here is derived from an EMBL/GenBank/DDBJ whole genome shotgun (WGS) entry which is preliminary data.</text>
</comment>
<accession>A0AAV2QDX9</accession>
<evidence type="ECO:0000313" key="3">
    <source>
        <dbReference type="Proteomes" id="UP001497623"/>
    </source>
</evidence>
<keyword evidence="1" id="KW-0472">Membrane</keyword>
<reference evidence="2 3" key="1">
    <citation type="submission" date="2024-05" db="EMBL/GenBank/DDBJ databases">
        <authorList>
            <person name="Wallberg A."/>
        </authorList>
    </citation>
    <scope>NUCLEOTIDE SEQUENCE [LARGE SCALE GENOMIC DNA]</scope>
</reference>
<feature type="transmembrane region" description="Helical" evidence="1">
    <location>
        <begin position="29"/>
        <end position="46"/>
    </location>
</feature>
<keyword evidence="3" id="KW-1185">Reference proteome</keyword>